<protein>
    <recommendedName>
        <fullName evidence="4">O-antigen ligase like membrane protein</fullName>
    </recommendedName>
</protein>
<evidence type="ECO:0000313" key="3">
    <source>
        <dbReference type="Proteomes" id="UP000323300"/>
    </source>
</evidence>
<dbReference type="OrthoDB" id="7010242at2"/>
<dbReference type="Proteomes" id="UP000323300">
    <property type="component" value="Unassembled WGS sequence"/>
</dbReference>
<dbReference type="EMBL" id="FOSL01000028">
    <property type="protein sequence ID" value="SFL06762.1"/>
    <property type="molecule type" value="Genomic_DNA"/>
</dbReference>
<organism evidence="2 3">
    <name type="scientific">Neomesorhizobium albiziae</name>
    <dbReference type="NCBI Taxonomy" id="335020"/>
    <lineage>
        <taxon>Bacteria</taxon>
        <taxon>Pseudomonadati</taxon>
        <taxon>Pseudomonadota</taxon>
        <taxon>Alphaproteobacteria</taxon>
        <taxon>Hyphomicrobiales</taxon>
        <taxon>Phyllobacteriaceae</taxon>
        <taxon>Neomesorhizobium</taxon>
    </lineage>
</organism>
<proteinExistence type="predicted"/>
<feature type="transmembrane region" description="Helical" evidence="1">
    <location>
        <begin position="168"/>
        <end position="187"/>
    </location>
</feature>
<feature type="transmembrane region" description="Helical" evidence="1">
    <location>
        <begin position="84"/>
        <end position="106"/>
    </location>
</feature>
<accession>A0A1I4ELY2</accession>
<feature type="transmembrane region" description="Helical" evidence="1">
    <location>
        <begin position="249"/>
        <end position="264"/>
    </location>
</feature>
<evidence type="ECO:0000313" key="2">
    <source>
        <dbReference type="EMBL" id="SFL06762.1"/>
    </source>
</evidence>
<keyword evidence="1" id="KW-0812">Transmembrane</keyword>
<feature type="transmembrane region" description="Helical" evidence="1">
    <location>
        <begin position="374"/>
        <end position="398"/>
    </location>
</feature>
<feature type="transmembrane region" description="Helical" evidence="1">
    <location>
        <begin position="270"/>
        <end position="288"/>
    </location>
</feature>
<name>A0A1I4ELY2_9HYPH</name>
<keyword evidence="1" id="KW-1133">Transmembrane helix</keyword>
<feature type="transmembrane region" description="Helical" evidence="1">
    <location>
        <begin position="136"/>
        <end position="156"/>
    </location>
</feature>
<dbReference type="RefSeq" id="WP_149763378.1">
    <property type="nucleotide sequence ID" value="NZ_BSPE01000024.1"/>
</dbReference>
<feature type="transmembrane region" description="Helical" evidence="1">
    <location>
        <begin position="300"/>
        <end position="322"/>
    </location>
</feature>
<evidence type="ECO:0000256" key="1">
    <source>
        <dbReference type="SAM" id="Phobius"/>
    </source>
</evidence>
<keyword evidence="1" id="KW-0472">Membrane</keyword>
<reference evidence="2 3" key="1">
    <citation type="submission" date="2016-10" db="EMBL/GenBank/DDBJ databases">
        <authorList>
            <person name="Varghese N."/>
            <person name="Submissions S."/>
        </authorList>
    </citation>
    <scope>NUCLEOTIDE SEQUENCE [LARGE SCALE GENOMIC DNA]</scope>
    <source>
        <strain evidence="2 3">DSM 21822</strain>
    </source>
</reference>
<gene>
    <name evidence="2" type="ORF">SAMN04488498_12818</name>
</gene>
<feature type="transmembrane region" description="Helical" evidence="1">
    <location>
        <begin position="52"/>
        <end position="72"/>
    </location>
</feature>
<sequence>MTLEPLGWFFLPLGVLILWRGPSLGLFLLCPATLLGAAAAFKLPALGGASIQPAYLLLGFLAVSVFCQRSLWQVALRSLAFPNAGFWFALFVVYGCMSAFFLPRIFAGLTYVFSLARFGDDVGIQLLPLAPRPSNITQAAYLIGNFVCFAVVAAFARLGGSSIIARSVVLTAVLCLVFAAADLLTYVTNTQYLLSFIRNANYRMLSDGEIGGLKRIVGSFSEAGAYSYAALALYAFVLALWLEAYPMKRLGLLCSLLLATILLSTSSTAYAAVLVFSLITLLGCLSRFAQNRATSRQMSYVGLAFVVLPTILMVTMLLSGVWSTITGLFEATVVNKLGSQSGIERMLWNEQALVTFLDTSGMGSGVGSVRASSFIVALAASVGLPGVLLFAAFLFSLWRTAAVHASSSSADAIVMRAGTAACLAQFIAATISAAGTDLGLFFSIAAGLASVPVAERIVRTEWGRDAVAVPVVTPTARSIP</sequence>
<dbReference type="AlphaFoldDB" id="A0A1I4ELY2"/>
<keyword evidence="3" id="KW-1185">Reference proteome</keyword>
<evidence type="ECO:0008006" key="4">
    <source>
        <dbReference type="Google" id="ProtNLM"/>
    </source>
</evidence>
<feature type="transmembrane region" description="Helical" evidence="1">
    <location>
        <begin position="223"/>
        <end position="242"/>
    </location>
</feature>